<comment type="caution">
    <text evidence="3">The sequence shown here is derived from an EMBL/GenBank/DDBJ whole genome shotgun (WGS) entry which is preliminary data.</text>
</comment>
<dbReference type="Pfam" id="PF20700">
    <property type="entry name" value="Mutator"/>
    <property type="match status" value="1"/>
</dbReference>
<evidence type="ECO:0000313" key="4">
    <source>
        <dbReference type="Proteomes" id="UP000663834"/>
    </source>
</evidence>
<dbReference type="OrthoDB" id="10069847at2759"/>
<feature type="domain" description="Mutator-like transposase" evidence="2">
    <location>
        <begin position="93"/>
        <end position="343"/>
    </location>
</feature>
<protein>
    <recommendedName>
        <fullName evidence="2">Mutator-like transposase domain-containing protein</fullName>
    </recommendedName>
</protein>
<evidence type="ECO:0000256" key="1">
    <source>
        <dbReference type="SAM" id="MobiDB-lite"/>
    </source>
</evidence>
<sequence>MSSDESLFDEDLDIASSIDSSDRVLRSSSISSKSNRTISSDFNHEIYSHSRSSKETIVQTKNVSRSFQKIRLSIESASAHEIDERSSQIFDINYLKECMHSAHICPGGRLELIIDTEKNIGLFHKNGLKCSICKKTTDLTNFPSRPLHQLQEPNQRLYAASAISGIGYDATYFILSLLGINTPHRSNFYKQIHHLYDELFDFAHIDFLSLIDDIRRSKQCEPNDVLNLTVSLDGTWKKRGHQSMYGIVFLIEAELGYCLDFETLSKRCELCEVKQRILTASQFKKWYEMHQTTCSKTWDGSAGGMEKEGAKKIFERSIAKGLRYTNMISDGDSSAYEAVKHTYVNALIKNLIRSGKFTNHSSMDSKDENINIFLSKLSSEQYENNLVTKEDCINHVKKRVSSHLKTLKSRYSGFENVREENLTSATEKNKHIQPVGKSRKRRRLADGKSYGGGAGRMTKAMEHKLADSYGIAIRQSSESAKNLDEDDAVKLIERRCRAAFLHNIKNSNGELQHGLCQTGPYSWCSYQKDKYVPLKQKIDPAKQIKRLDPIFLEILTPMIDTLTNPILLRRCLRGATQNANESINSVVWSILPKSKYHGYRSIRGAAAISSIFFNRGRSGLVKFFDQVGIPVTDELLGALLGKDYKRIEKAENNTQRHDIIKRRKEQQRIQGQIEEDEEMDYGAGIF</sequence>
<accession>A0A816H325</accession>
<reference evidence="3" key="1">
    <citation type="submission" date="2021-02" db="EMBL/GenBank/DDBJ databases">
        <authorList>
            <person name="Nowell W R."/>
        </authorList>
    </citation>
    <scope>NUCLEOTIDE SEQUENCE</scope>
</reference>
<name>A0A816H325_9BILA</name>
<evidence type="ECO:0000259" key="2">
    <source>
        <dbReference type="Pfam" id="PF20700"/>
    </source>
</evidence>
<proteinExistence type="predicted"/>
<dbReference type="InterPro" id="IPR049012">
    <property type="entry name" value="Mutator_transp_dom"/>
</dbReference>
<evidence type="ECO:0000313" key="3">
    <source>
        <dbReference type="EMBL" id="CAF1683334.1"/>
    </source>
</evidence>
<dbReference type="PANTHER" id="PTHR33309:SF3">
    <property type="entry name" value="CCHC-TYPE DOMAIN-CONTAINING PROTEIN"/>
    <property type="match status" value="1"/>
</dbReference>
<gene>
    <name evidence="3" type="ORF">KQP761_LOCUS37470</name>
</gene>
<dbReference type="EMBL" id="CAJNOW010021221">
    <property type="protein sequence ID" value="CAF1683334.1"/>
    <property type="molecule type" value="Genomic_DNA"/>
</dbReference>
<organism evidence="3 4">
    <name type="scientific">Rotaria magnacalcarata</name>
    <dbReference type="NCBI Taxonomy" id="392030"/>
    <lineage>
        <taxon>Eukaryota</taxon>
        <taxon>Metazoa</taxon>
        <taxon>Spiralia</taxon>
        <taxon>Gnathifera</taxon>
        <taxon>Rotifera</taxon>
        <taxon>Eurotatoria</taxon>
        <taxon>Bdelloidea</taxon>
        <taxon>Philodinida</taxon>
        <taxon>Philodinidae</taxon>
        <taxon>Rotaria</taxon>
    </lineage>
</organism>
<dbReference type="PANTHER" id="PTHR33309">
    <property type="entry name" value="KERATIN, ULTRA HIGH-SULFUR MATRIX PROTEIN-LIKE"/>
    <property type="match status" value="1"/>
</dbReference>
<feature type="region of interest" description="Disordered" evidence="1">
    <location>
        <begin position="425"/>
        <end position="455"/>
    </location>
</feature>
<dbReference type="AlphaFoldDB" id="A0A816H325"/>
<dbReference type="Proteomes" id="UP000663834">
    <property type="component" value="Unassembled WGS sequence"/>
</dbReference>